<protein>
    <submittedName>
        <fullName evidence="1">Uncharacterized protein</fullName>
    </submittedName>
</protein>
<sequence>MQPYTRIVYTWP</sequence>
<name>A0A0E9UF37_ANGAN</name>
<reference evidence="1" key="1">
    <citation type="submission" date="2014-11" db="EMBL/GenBank/DDBJ databases">
        <authorList>
            <person name="Amaro Gonzalez C."/>
        </authorList>
    </citation>
    <scope>NUCLEOTIDE SEQUENCE</scope>
</reference>
<proteinExistence type="predicted"/>
<dbReference type="EMBL" id="GBXM01045004">
    <property type="protein sequence ID" value="JAH63573.1"/>
    <property type="molecule type" value="Transcribed_RNA"/>
</dbReference>
<evidence type="ECO:0000313" key="1">
    <source>
        <dbReference type="EMBL" id="JAH63573.1"/>
    </source>
</evidence>
<accession>A0A0E9UF37</accession>
<reference evidence="1" key="2">
    <citation type="journal article" date="2015" name="Fish Shellfish Immunol.">
        <title>Early steps in the European eel (Anguilla anguilla)-Vibrio vulnificus interaction in the gills: Role of the RtxA13 toxin.</title>
        <authorList>
            <person name="Callol A."/>
            <person name="Pajuelo D."/>
            <person name="Ebbesson L."/>
            <person name="Teles M."/>
            <person name="MacKenzie S."/>
            <person name="Amaro C."/>
        </authorList>
    </citation>
    <scope>NUCLEOTIDE SEQUENCE</scope>
</reference>
<organism evidence="1">
    <name type="scientific">Anguilla anguilla</name>
    <name type="common">European freshwater eel</name>
    <name type="synonym">Muraena anguilla</name>
    <dbReference type="NCBI Taxonomy" id="7936"/>
    <lineage>
        <taxon>Eukaryota</taxon>
        <taxon>Metazoa</taxon>
        <taxon>Chordata</taxon>
        <taxon>Craniata</taxon>
        <taxon>Vertebrata</taxon>
        <taxon>Euteleostomi</taxon>
        <taxon>Actinopterygii</taxon>
        <taxon>Neopterygii</taxon>
        <taxon>Teleostei</taxon>
        <taxon>Anguilliformes</taxon>
        <taxon>Anguillidae</taxon>
        <taxon>Anguilla</taxon>
    </lineage>
</organism>